<evidence type="ECO:0000256" key="2">
    <source>
        <dbReference type="SAM" id="MobiDB-lite"/>
    </source>
</evidence>
<evidence type="ECO:0000313" key="3">
    <source>
        <dbReference type="EMBL" id="KAK3765732.1"/>
    </source>
</evidence>
<dbReference type="SUPFAM" id="SSF48403">
    <property type="entry name" value="Ankyrin repeat"/>
    <property type="match status" value="1"/>
</dbReference>
<feature type="compositionally biased region" description="Polar residues" evidence="2">
    <location>
        <begin position="581"/>
        <end position="592"/>
    </location>
</feature>
<feature type="region of interest" description="Disordered" evidence="2">
    <location>
        <begin position="581"/>
        <end position="604"/>
    </location>
</feature>
<dbReference type="InterPro" id="IPR036770">
    <property type="entry name" value="Ankyrin_rpt-contain_sf"/>
</dbReference>
<dbReference type="Pfam" id="PF00023">
    <property type="entry name" value="Ank"/>
    <property type="match status" value="1"/>
</dbReference>
<dbReference type="Pfam" id="PF12796">
    <property type="entry name" value="Ank_2"/>
    <property type="match status" value="2"/>
</dbReference>
<evidence type="ECO:0000313" key="4">
    <source>
        <dbReference type="Proteomes" id="UP001283361"/>
    </source>
</evidence>
<keyword evidence="4" id="KW-1185">Reference proteome</keyword>
<dbReference type="Gene3D" id="1.25.40.20">
    <property type="entry name" value="Ankyrin repeat-containing domain"/>
    <property type="match status" value="2"/>
</dbReference>
<feature type="region of interest" description="Disordered" evidence="2">
    <location>
        <begin position="1"/>
        <end position="20"/>
    </location>
</feature>
<dbReference type="AlphaFoldDB" id="A0AAE0ZC51"/>
<dbReference type="PROSITE" id="PS50297">
    <property type="entry name" value="ANK_REP_REGION"/>
    <property type="match status" value="4"/>
</dbReference>
<protein>
    <submittedName>
        <fullName evidence="3">Uncharacterized protein</fullName>
    </submittedName>
</protein>
<name>A0AAE0ZC51_9GAST</name>
<proteinExistence type="predicted"/>
<dbReference type="InterPro" id="IPR002110">
    <property type="entry name" value="Ankyrin_rpt"/>
</dbReference>
<dbReference type="EMBL" id="JAWDGP010004277">
    <property type="protein sequence ID" value="KAK3765732.1"/>
    <property type="molecule type" value="Genomic_DNA"/>
</dbReference>
<feature type="compositionally biased region" description="Polar residues" evidence="2">
    <location>
        <begin position="367"/>
        <end position="377"/>
    </location>
</feature>
<feature type="repeat" description="ANK" evidence="1">
    <location>
        <begin position="171"/>
        <end position="203"/>
    </location>
</feature>
<feature type="repeat" description="ANK" evidence="1">
    <location>
        <begin position="204"/>
        <end position="225"/>
    </location>
</feature>
<feature type="repeat" description="ANK" evidence="1">
    <location>
        <begin position="138"/>
        <end position="170"/>
    </location>
</feature>
<feature type="region of interest" description="Disordered" evidence="2">
    <location>
        <begin position="352"/>
        <end position="390"/>
    </location>
</feature>
<feature type="repeat" description="ANK" evidence="1">
    <location>
        <begin position="70"/>
        <end position="104"/>
    </location>
</feature>
<dbReference type="PROSITE" id="PS50088">
    <property type="entry name" value="ANK_REPEAT"/>
    <property type="match status" value="6"/>
</dbReference>
<comment type="caution">
    <text evidence="3">The sequence shown here is derived from an EMBL/GenBank/DDBJ whole genome shotgun (WGS) entry which is preliminary data.</text>
</comment>
<sequence length="604" mass="66232">MHRQNCRPHERTSSQTSSKISQISSNVYEYSKPEFSNGIFPRSFSEAITIIATTFKILVLYKLSQARTSSRQTSLYRACRSKLSEPRLVQFLLKKGANVNKAVSGDWSPLATACYYNKVNLIETLIQHGASTTQKNGQGHTPLSIAVCKKHTDICRLLLDNRAPVDDSTGCGFSPLMFSAQYGHKEIATLLLKAGANVHKKNRQGFTPLMLAAQNGHAQLVKIFLVHDRVCINAYNNKRFNAVLIAAYNGHLEVLKVLFFHMGQEIPSFHAGGSPLMLAVEAGHTQVVEYLLSDSPIPEDIADRQVVTAFYLSLQNRNEEMTYLLSKTRAVMENYSALDAKSSSVSEMKMTSSAPTNIVEKHEKYESSSSQTAQSEDCPQGEIFTSHGRKREVEVETYSITTSERSEIKSTMTDAAARVSPTHSAVAWPCLPSDACSSHPTLSITEEARVSSTNTAASCKDSSSSVILSQPKSIVTERQTKDPKILTNNLVATASSAALPVSNISNPTATLARGMSEGHTLSNKNPAVMNHSLSAPANINAFCTEILKTLPQDQRLTFNLNIYDQRNYNFDETETVSFGTTNIINGSGSNPRAPNDDSDEDNVK</sequence>
<dbReference type="SMART" id="SM00248">
    <property type="entry name" value="ANK"/>
    <property type="match status" value="8"/>
</dbReference>
<gene>
    <name evidence="3" type="ORF">RRG08_026204</name>
</gene>
<feature type="repeat" description="ANK" evidence="1">
    <location>
        <begin position="105"/>
        <end position="137"/>
    </location>
</feature>
<accession>A0AAE0ZC51</accession>
<feature type="repeat" description="ANK" evidence="1">
    <location>
        <begin position="271"/>
        <end position="293"/>
    </location>
</feature>
<dbReference type="PANTHER" id="PTHR24184">
    <property type="entry name" value="SI:CH211-189E2.2"/>
    <property type="match status" value="1"/>
</dbReference>
<reference evidence="3" key="1">
    <citation type="journal article" date="2023" name="G3 (Bethesda)">
        <title>A reference genome for the long-term kleptoplast-retaining sea slug Elysia crispata morphotype clarki.</title>
        <authorList>
            <person name="Eastman K.E."/>
            <person name="Pendleton A.L."/>
            <person name="Shaikh M.A."/>
            <person name="Suttiyut T."/>
            <person name="Ogas R."/>
            <person name="Tomko P."/>
            <person name="Gavelis G."/>
            <person name="Widhalm J.R."/>
            <person name="Wisecaver J.H."/>
        </authorList>
    </citation>
    <scope>NUCLEOTIDE SEQUENCE</scope>
    <source>
        <strain evidence="3">ECLA1</strain>
    </source>
</reference>
<organism evidence="3 4">
    <name type="scientific">Elysia crispata</name>
    <name type="common">lettuce slug</name>
    <dbReference type="NCBI Taxonomy" id="231223"/>
    <lineage>
        <taxon>Eukaryota</taxon>
        <taxon>Metazoa</taxon>
        <taxon>Spiralia</taxon>
        <taxon>Lophotrochozoa</taxon>
        <taxon>Mollusca</taxon>
        <taxon>Gastropoda</taxon>
        <taxon>Heterobranchia</taxon>
        <taxon>Euthyneura</taxon>
        <taxon>Panpulmonata</taxon>
        <taxon>Sacoglossa</taxon>
        <taxon>Placobranchoidea</taxon>
        <taxon>Plakobranchidae</taxon>
        <taxon>Elysia</taxon>
    </lineage>
</organism>
<evidence type="ECO:0000256" key="1">
    <source>
        <dbReference type="PROSITE-ProRule" id="PRU00023"/>
    </source>
</evidence>
<dbReference type="Proteomes" id="UP001283361">
    <property type="component" value="Unassembled WGS sequence"/>
</dbReference>
<keyword evidence="1" id="KW-0040">ANK repeat</keyword>
<dbReference type="PANTHER" id="PTHR24184:SF11">
    <property type="entry name" value="ANKYRIN REPEAT AND SOCS BOX CONTAINING 3"/>
    <property type="match status" value="1"/>
</dbReference>